<protein>
    <recommendedName>
        <fullName evidence="5">VWFA domain-containing protein</fullName>
    </recommendedName>
</protein>
<proteinExistence type="predicted"/>
<reference evidence="3 4" key="1">
    <citation type="journal article" date="2024" name="Nat. Commun.">
        <title>Phylogenomics reveals the evolutionary origins of lichenization in chlorophyte algae.</title>
        <authorList>
            <person name="Puginier C."/>
            <person name="Libourel C."/>
            <person name="Otte J."/>
            <person name="Skaloud P."/>
            <person name="Haon M."/>
            <person name="Grisel S."/>
            <person name="Petersen M."/>
            <person name="Berrin J.G."/>
            <person name="Delaux P.M."/>
            <person name="Dal Grande F."/>
            <person name="Keller J."/>
        </authorList>
    </citation>
    <scope>NUCLEOTIDE SEQUENCE [LARGE SCALE GENOMIC DNA]</scope>
    <source>
        <strain evidence="3 4">SAG 216-7</strain>
    </source>
</reference>
<dbReference type="PANTHER" id="PTHR24020">
    <property type="entry name" value="COLLAGEN ALPHA"/>
    <property type="match status" value="1"/>
</dbReference>
<evidence type="ECO:0000259" key="2">
    <source>
        <dbReference type="PROSITE" id="PS50234"/>
    </source>
</evidence>
<dbReference type="SUPFAM" id="SSF81383">
    <property type="entry name" value="F-box domain"/>
    <property type="match status" value="1"/>
</dbReference>
<sequence length="328" mass="35703">MAASVMRPHRVLRSSGILLRNNKRLCTIEEQTSVVKLANTDASAFVFNLPDELLDDILPHVDSVDLCSLSQVCSRLNKLAEAPSRWEGLCAARWGPLTELQHAAAALAGSWKRLYRSKTETDKKAEQAQNLCPYEVDAAVQRLGCCAAPAGQSTIATFCIDGSGSMASEDFKVMTSFIATAMTGLLAMDINCKVAVVQFSNDVRVEVAPQHMQLDELKRQLDEMSRMNGGTNIALAIKQAGQLLKNEDADAARIIVLLTDGRVDTFQGREAVKMAERLADEQANVSIFALGVGRGVEKTEMQKIIGVCGADKVAARYIPLYTLDEAPW</sequence>
<evidence type="ECO:0000259" key="1">
    <source>
        <dbReference type="PROSITE" id="PS50181"/>
    </source>
</evidence>
<dbReference type="Pfam" id="PF00092">
    <property type="entry name" value="VWA"/>
    <property type="match status" value="1"/>
</dbReference>
<dbReference type="EMBL" id="JALJOT010000005">
    <property type="protein sequence ID" value="KAK9914920.1"/>
    <property type="molecule type" value="Genomic_DNA"/>
</dbReference>
<dbReference type="InterPro" id="IPR036465">
    <property type="entry name" value="vWFA_dom_sf"/>
</dbReference>
<feature type="domain" description="VWFA" evidence="2">
    <location>
        <begin position="155"/>
        <end position="304"/>
    </location>
</feature>
<evidence type="ECO:0008006" key="5">
    <source>
        <dbReference type="Google" id="ProtNLM"/>
    </source>
</evidence>
<evidence type="ECO:0000313" key="3">
    <source>
        <dbReference type="EMBL" id="KAK9914920.1"/>
    </source>
</evidence>
<keyword evidence="4" id="KW-1185">Reference proteome</keyword>
<dbReference type="PANTHER" id="PTHR24020:SF20">
    <property type="entry name" value="PH DOMAIN-CONTAINING PROTEIN"/>
    <property type="match status" value="1"/>
</dbReference>
<gene>
    <name evidence="3" type="ORF">WJX75_002309</name>
</gene>
<organism evidence="3 4">
    <name type="scientific">Coccomyxa subellipsoidea</name>
    <dbReference type="NCBI Taxonomy" id="248742"/>
    <lineage>
        <taxon>Eukaryota</taxon>
        <taxon>Viridiplantae</taxon>
        <taxon>Chlorophyta</taxon>
        <taxon>core chlorophytes</taxon>
        <taxon>Trebouxiophyceae</taxon>
        <taxon>Trebouxiophyceae incertae sedis</taxon>
        <taxon>Coccomyxaceae</taxon>
        <taxon>Coccomyxa</taxon>
    </lineage>
</organism>
<dbReference type="InterPro" id="IPR002035">
    <property type="entry name" value="VWF_A"/>
</dbReference>
<dbReference type="SMART" id="SM00327">
    <property type="entry name" value="VWA"/>
    <property type="match status" value="1"/>
</dbReference>
<accession>A0ABR2YU70</accession>
<dbReference type="PROSITE" id="PS50181">
    <property type="entry name" value="FBOX"/>
    <property type="match status" value="1"/>
</dbReference>
<dbReference type="SUPFAM" id="SSF53300">
    <property type="entry name" value="vWA-like"/>
    <property type="match status" value="1"/>
</dbReference>
<dbReference type="InterPro" id="IPR050525">
    <property type="entry name" value="ECM_Assembly_Org"/>
</dbReference>
<comment type="caution">
    <text evidence="3">The sequence shown here is derived from an EMBL/GenBank/DDBJ whole genome shotgun (WGS) entry which is preliminary data.</text>
</comment>
<evidence type="ECO:0000313" key="4">
    <source>
        <dbReference type="Proteomes" id="UP001491310"/>
    </source>
</evidence>
<dbReference type="PROSITE" id="PS50234">
    <property type="entry name" value="VWFA"/>
    <property type="match status" value="1"/>
</dbReference>
<dbReference type="Gene3D" id="3.40.50.410">
    <property type="entry name" value="von Willebrand factor, type A domain"/>
    <property type="match status" value="1"/>
</dbReference>
<dbReference type="PRINTS" id="PR00453">
    <property type="entry name" value="VWFADOMAIN"/>
</dbReference>
<dbReference type="Proteomes" id="UP001491310">
    <property type="component" value="Unassembled WGS sequence"/>
</dbReference>
<dbReference type="Gene3D" id="1.20.1280.50">
    <property type="match status" value="1"/>
</dbReference>
<feature type="domain" description="F-box" evidence="1">
    <location>
        <begin position="43"/>
        <end position="89"/>
    </location>
</feature>
<dbReference type="CDD" id="cd00198">
    <property type="entry name" value="vWFA"/>
    <property type="match status" value="1"/>
</dbReference>
<name>A0ABR2YU70_9CHLO</name>
<dbReference type="InterPro" id="IPR036047">
    <property type="entry name" value="F-box-like_dom_sf"/>
</dbReference>
<dbReference type="SMART" id="SM00256">
    <property type="entry name" value="FBOX"/>
    <property type="match status" value="1"/>
</dbReference>
<dbReference type="Pfam" id="PF12937">
    <property type="entry name" value="F-box-like"/>
    <property type="match status" value="1"/>
</dbReference>
<dbReference type="InterPro" id="IPR001810">
    <property type="entry name" value="F-box_dom"/>
</dbReference>